<feature type="region of interest" description="Disordered" evidence="1">
    <location>
        <begin position="328"/>
        <end position="357"/>
    </location>
</feature>
<dbReference type="EMBL" id="KQ241869">
    <property type="protein sequence ID" value="KNC83036.1"/>
    <property type="molecule type" value="Genomic_DNA"/>
</dbReference>
<reference evidence="2 3" key="1">
    <citation type="submission" date="2011-02" db="EMBL/GenBank/DDBJ databases">
        <title>The Genome Sequence of Sphaeroforma arctica JP610.</title>
        <authorList>
            <consortium name="The Broad Institute Genome Sequencing Platform"/>
            <person name="Russ C."/>
            <person name="Cuomo C."/>
            <person name="Young S.K."/>
            <person name="Zeng Q."/>
            <person name="Gargeya S."/>
            <person name="Alvarado L."/>
            <person name="Berlin A."/>
            <person name="Chapman S.B."/>
            <person name="Chen Z."/>
            <person name="Freedman E."/>
            <person name="Gellesch M."/>
            <person name="Goldberg J."/>
            <person name="Griggs A."/>
            <person name="Gujja S."/>
            <person name="Heilman E."/>
            <person name="Heiman D."/>
            <person name="Howarth C."/>
            <person name="Mehta T."/>
            <person name="Neiman D."/>
            <person name="Pearson M."/>
            <person name="Roberts A."/>
            <person name="Saif S."/>
            <person name="Shea T."/>
            <person name="Shenoy N."/>
            <person name="Sisk P."/>
            <person name="Stolte C."/>
            <person name="Sykes S."/>
            <person name="White J."/>
            <person name="Yandava C."/>
            <person name="Burger G."/>
            <person name="Gray M.W."/>
            <person name="Holland P.W.H."/>
            <person name="King N."/>
            <person name="Lang F.B.F."/>
            <person name="Roger A.J."/>
            <person name="Ruiz-Trillo I."/>
            <person name="Haas B."/>
            <person name="Nusbaum C."/>
            <person name="Birren B."/>
        </authorList>
    </citation>
    <scope>NUCLEOTIDE SEQUENCE [LARGE SCALE GENOMIC DNA]</scope>
    <source>
        <strain evidence="2 3">JP610</strain>
    </source>
</reference>
<feature type="compositionally biased region" description="Polar residues" evidence="1">
    <location>
        <begin position="207"/>
        <end position="218"/>
    </location>
</feature>
<accession>A0A0L0G2I1</accession>
<dbReference type="AlphaFoldDB" id="A0A0L0G2I1"/>
<name>A0A0L0G2I1_9EUKA</name>
<dbReference type="Proteomes" id="UP000054560">
    <property type="component" value="Unassembled WGS sequence"/>
</dbReference>
<gene>
    <name evidence="2" type="ORF">SARC_04684</name>
</gene>
<sequence>MSRPTSPTDSTAIPDVVVESPHGSSRSKSVKARSWLQRKIGRGHNEGLSASQAGGSSKSSATSLAAEEDDELPVLRTAAEMKADTNTNTKGDTKVVEDSNTANMDTDTGKDAVQKVLASRSISVSERSLSDGMGNSKKPLTPRSKSTLNKPSVSQNISASSMLEDTHEEMDDISIGKDGKSGQGFRSGVMDRIRRRKKEVSPMSVDTLGNSTFNNSLTPRPYKNHALQQNVGFGKMSNSLNGPRDASGGNSYLRTGGGTVLSINSMTIQGKSPSLHSRTWSAESNSTGASAAFTNTNAKRSTSMLAHMKESERLDVGMNGANAVEEVSFEGSRNEGDQSSQQVTGRDAGGDGVRTENTGLQESRQFIDWGYRAAIAAFFITLFLAVLKEVGYDIVPKVLEGW</sequence>
<feature type="region of interest" description="Disordered" evidence="1">
    <location>
        <begin position="1"/>
        <end position="157"/>
    </location>
</feature>
<keyword evidence="3" id="KW-1185">Reference proteome</keyword>
<evidence type="ECO:0000313" key="3">
    <source>
        <dbReference type="Proteomes" id="UP000054560"/>
    </source>
</evidence>
<proteinExistence type="predicted"/>
<protein>
    <submittedName>
        <fullName evidence="2">Uncharacterized protein</fullName>
    </submittedName>
</protein>
<feature type="compositionally biased region" description="Polar residues" evidence="1">
    <location>
        <begin position="1"/>
        <end position="11"/>
    </location>
</feature>
<evidence type="ECO:0000313" key="2">
    <source>
        <dbReference type="EMBL" id="KNC83036.1"/>
    </source>
</evidence>
<evidence type="ECO:0000256" key="1">
    <source>
        <dbReference type="SAM" id="MobiDB-lite"/>
    </source>
</evidence>
<dbReference type="RefSeq" id="XP_014156938.1">
    <property type="nucleotide sequence ID" value="XM_014301463.1"/>
</dbReference>
<feature type="compositionally biased region" description="Polar residues" evidence="1">
    <location>
        <begin position="143"/>
        <end position="157"/>
    </location>
</feature>
<organism evidence="2 3">
    <name type="scientific">Sphaeroforma arctica JP610</name>
    <dbReference type="NCBI Taxonomy" id="667725"/>
    <lineage>
        <taxon>Eukaryota</taxon>
        <taxon>Ichthyosporea</taxon>
        <taxon>Ichthyophonida</taxon>
        <taxon>Sphaeroforma</taxon>
    </lineage>
</organism>
<dbReference type="GeneID" id="25905188"/>
<feature type="compositionally biased region" description="Low complexity" evidence="1">
    <location>
        <begin position="47"/>
        <end position="65"/>
    </location>
</feature>
<feature type="region of interest" description="Disordered" evidence="1">
    <location>
        <begin position="198"/>
        <end position="221"/>
    </location>
</feature>